<gene>
    <name evidence="2" type="ORF">CANTEDRAFT_115021</name>
</gene>
<protein>
    <submittedName>
        <fullName evidence="1">HAD-superfamily phosphatase</fullName>
    </submittedName>
</protein>
<dbReference type="InterPro" id="IPR036412">
    <property type="entry name" value="HAD-like_sf"/>
</dbReference>
<dbReference type="InterPro" id="IPR023214">
    <property type="entry name" value="HAD_sf"/>
</dbReference>
<dbReference type="InterPro" id="IPR027706">
    <property type="entry name" value="PGP_Pase"/>
</dbReference>
<dbReference type="NCBIfam" id="TIGR01662">
    <property type="entry name" value="HAD-SF-IIIA"/>
    <property type="match status" value="1"/>
</dbReference>
<dbReference type="InterPro" id="IPR010021">
    <property type="entry name" value="PGPP1/Gep4"/>
</dbReference>
<dbReference type="eggNOG" id="KOG2961">
    <property type="taxonomic scope" value="Eukaryota"/>
</dbReference>
<dbReference type="PANTHER" id="PTHR19288">
    <property type="entry name" value="4-NITROPHENYLPHOSPHATASE-RELATED"/>
    <property type="match status" value="1"/>
</dbReference>
<dbReference type="KEGG" id="cten:18247677"/>
<dbReference type="RefSeq" id="XP_006688731.1">
    <property type="nucleotide sequence ID" value="XM_006688668.1"/>
</dbReference>
<name>G3BBJ7_CANTC</name>
<sequence>MFNVSATLNVSRLAANPSLCLPHLSVTSFDKIPIPFQIPNHENAVIKGIVLDKDNCFAKDHDDKVWKDYEDTWKKLQKTYPKEHILIVSNSAGTNDDIDHQQAATLEVNTGVTVLRHPTKKPGCFNEILEYFKTQGITKPSEIIVVGDRLFTDMLMANMMGAWGLWISEGVEESQKLFPRLERGLFNKLVTQRSDNPFVPPTPTE</sequence>
<dbReference type="GO" id="GO:0008962">
    <property type="term" value="F:phosphatidylglycerophosphatase activity"/>
    <property type="evidence" value="ECO:0007669"/>
    <property type="project" value="InterPro"/>
</dbReference>
<dbReference type="GO" id="GO:0005739">
    <property type="term" value="C:mitochondrion"/>
    <property type="evidence" value="ECO:0007669"/>
    <property type="project" value="TreeGrafter"/>
</dbReference>
<dbReference type="EMBL" id="GL996527">
    <property type="protein sequence ID" value="EGV62560.1"/>
    <property type="molecule type" value="Genomic_DNA"/>
</dbReference>
<proteinExistence type="predicted"/>
<dbReference type="NCBIfam" id="TIGR01668">
    <property type="entry name" value="YqeG_hyp_ppase"/>
    <property type="match status" value="1"/>
</dbReference>
<evidence type="ECO:0000313" key="2">
    <source>
        <dbReference type="EMBL" id="EGV62561.1"/>
    </source>
</evidence>
<dbReference type="HOGENOM" id="CLU_056221_3_2_1"/>
<dbReference type="EMBL" id="GL996527">
    <property type="protein sequence ID" value="EGV62561.1"/>
    <property type="molecule type" value="Genomic_DNA"/>
</dbReference>
<dbReference type="FunFam" id="3.40.50.1000:FF:000165">
    <property type="entry name" value="HAD superfamily phosphatase"/>
    <property type="match status" value="1"/>
</dbReference>
<keyword evidence="3" id="KW-1185">Reference proteome</keyword>
<reference evidence="2 3" key="1">
    <citation type="journal article" date="2011" name="Proc. Natl. Acad. Sci. U.S.A.">
        <title>Comparative genomics of xylose-fermenting fungi for enhanced biofuel production.</title>
        <authorList>
            <person name="Wohlbach D.J."/>
            <person name="Kuo A."/>
            <person name="Sato T.K."/>
            <person name="Potts K.M."/>
            <person name="Salamov A.A."/>
            <person name="LaButti K.M."/>
            <person name="Sun H."/>
            <person name="Clum A."/>
            <person name="Pangilinan J.L."/>
            <person name="Lindquist E.A."/>
            <person name="Lucas S."/>
            <person name="Lapidus A."/>
            <person name="Jin M."/>
            <person name="Gunawan C."/>
            <person name="Balan V."/>
            <person name="Dale B.E."/>
            <person name="Jeffries T.W."/>
            <person name="Zinkel R."/>
            <person name="Barry K.W."/>
            <person name="Grigoriev I.V."/>
            <person name="Gasch A.P."/>
        </authorList>
    </citation>
    <scope>NUCLEOTIDE SEQUENCE [LARGE SCALE GENOMIC DNA]</scope>
    <source>
        <strain evidence="2">ATCC 10573</strain>
        <strain evidence="3">ATCC 10573 / BCRC 21748 / CBS 615 / JCM 9827 / NBRC 10315 / NRRL Y-1498 / VKM Y-70</strain>
    </source>
</reference>
<dbReference type="Pfam" id="PF09419">
    <property type="entry name" value="PGP_phosphatase"/>
    <property type="match status" value="1"/>
</dbReference>
<dbReference type="STRING" id="590646.G3BBJ7"/>
<dbReference type="PANTHER" id="PTHR19288:SF25">
    <property type="entry name" value="PHOSPHATIDYLGLYCEROPHOSPHATASE GEP4, MITOCHONDRIAL"/>
    <property type="match status" value="1"/>
</dbReference>
<organism evidence="3">
    <name type="scientific">Candida tenuis (strain ATCC 10573 / BCRC 21748 / CBS 615 / JCM 9827 / NBRC 10315 / NRRL Y-1498 / VKM Y-70)</name>
    <name type="common">Yeast</name>
    <name type="synonym">Yamadazyma tenuis</name>
    <dbReference type="NCBI Taxonomy" id="590646"/>
    <lineage>
        <taxon>Eukaryota</taxon>
        <taxon>Fungi</taxon>
        <taxon>Dikarya</taxon>
        <taxon>Ascomycota</taxon>
        <taxon>Saccharomycotina</taxon>
        <taxon>Pichiomycetes</taxon>
        <taxon>Debaryomycetaceae</taxon>
        <taxon>Yamadazyma</taxon>
    </lineage>
</organism>
<evidence type="ECO:0000313" key="1">
    <source>
        <dbReference type="EMBL" id="EGV62560.1"/>
    </source>
</evidence>
<dbReference type="GO" id="GO:0032049">
    <property type="term" value="P:cardiolipin biosynthetic process"/>
    <property type="evidence" value="ECO:0007669"/>
    <property type="project" value="TreeGrafter"/>
</dbReference>
<dbReference type="OrthoDB" id="198652at2759"/>
<dbReference type="SUPFAM" id="SSF56784">
    <property type="entry name" value="HAD-like"/>
    <property type="match status" value="1"/>
</dbReference>
<dbReference type="InterPro" id="IPR006549">
    <property type="entry name" value="HAD-SF_hydro_IIIA"/>
</dbReference>
<dbReference type="Proteomes" id="UP000000707">
    <property type="component" value="Unassembled WGS sequence"/>
</dbReference>
<dbReference type="Gene3D" id="3.40.50.1000">
    <property type="entry name" value="HAD superfamily/HAD-like"/>
    <property type="match status" value="1"/>
</dbReference>
<evidence type="ECO:0000313" key="3">
    <source>
        <dbReference type="Proteomes" id="UP000000707"/>
    </source>
</evidence>
<dbReference type="AlphaFoldDB" id="G3BBJ7"/>
<dbReference type="GeneID" id="18247677"/>
<accession>G3BBJ7</accession>